<evidence type="ECO:0000259" key="2">
    <source>
        <dbReference type="Pfam" id="PF08522"/>
    </source>
</evidence>
<evidence type="ECO:0000313" key="3">
    <source>
        <dbReference type="EMBL" id="KAA2375018.1"/>
    </source>
</evidence>
<dbReference type="Proteomes" id="UP000322658">
    <property type="component" value="Unassembled WGS sequence"/>
</dbReference>
<name>A0A5B3GMP9_9BACT</name>
<feature type="domain" description="BT-3987-like N-terminal" evidence="2">
    <location>
        <begin position="59"/>
        <end position="164"/>
    </location>
</feature>
<dbReference type="Gene3D" id="2.60.40.1740">
    <property type="entry name" value="hypothetical protein (bacova_03559)"/>
    <property type="match status" value="1"/>
</dbReference>
<dbReference type="InterPro" id="IPR013728">
    <property type="entry name" value="BT_3987-like_N"/>
</dbReference>
<dbReference type="PROSITE" id="PS51257">
    <property type="entry name" value="PROKAR_LIPOPROTEIN"/>
    <property type="match status" value="1"/>
</dbReference>
<comment type="caution">
    <text evidence="3">The sequence shown here is derived from an EMBL/GenBank/DDBJ whole genome shotgun (WGS) entry which is preliminary data.</text>
</comment>
<organism evidence="3 4">
    <name type="scientific">Alistipes shahii</name>
    <dbReference type="NCBI Taxonomy" id="328814"/>
    <lineage>
        <taxon>Bacteria</taxon>
        <taxon>Pseudomonadati</taxon>
        <taxon>Bacteroidota</taxon>
        <taxon>Bacteroidia</taxon>
        <taxon>Bacteroidales</taxon>
        <taxon>Rikenellaceae</taxon>
        <taxon>Alistipes</taxon>
    </lineage>
</organism>
<dbReference type="InterPro" id="IPR017853">
    <property type="entry name" value="GH"/>
</dbReference>
<dbReference type="RefSeq" id="WP_118406305.1">
    <property type="nucleotide sequence ID" value="NZ_CAUGOX010000003.1"/>
</dbReference>
<dbReference type="EMBL" id="VVXJ01000020">
    <property type="protein sequence ID" value="KAA2375018.1"/>
    <property type="molecule type" value="Genomic_DNA"/>
</dbReference>
<sequence>MKTRINNVKKGVVTLLFAAVIAGLTACETDPVKSQRGELPDKDLLENTYVKIRSIKSPTEFAVVNLSEGTTVTEDRIYCRLTRPAERAMTITAAVDESLVEACNEEYGTDLLPFPAGNVTIAGNGTIAVAAGERISDKIQVSFKSDGLAAGTYLLPIAISSNDAALTDGGKAVYYGVKVRGIDIGNYELDTEYLNVFYLNTTEYQPLLADIWILQKTEAMPPFNTLWERTYGNIVNLRIVQIGYEADTERALLVLNSDIRYVLEHADKYIRPLQDKGRKVCLSLEGNGSGLGFCNLTDSQIADFTAQVKACLELYDLDGVNFFDRNAGYGQVEGMPEMNTTSYPKLIKAMREAMPDKLLTLADYEEPTEYFGDTEATGGIEVGQYLDYAWSGYMSESEDIQLLDPWEVIDLTPGDAADLGMMLPTTNHPRRPIAGVPSENFGYFAVPWYPAASDFLMTAQGFMNVAIWDMMGYAPNNTIVWADLISNQQNAYESSWNAVPSMLWAVFGDEAMDGTYMYNVFVNYGWGALNYGDLAKDW</sequence>
<dbReference type="SUPFAM" id="SSF51445">
    <property type="entry name" value="(Trans)glycosidases"/>
    <property type="match status" value="1"/>
</dbReference>
<feature type="signal peptide" evidence="1">
    <location>
        <begin position="1"/>
        <end position="26"/>
    </location>
</feature>
<gene>
    <name evidence="3" type="ORF">F2Y07_09790</name>
</gene>
<proteinExistence type="predicted"/>
<dbReference type="Pfam" id="PF08522">
    <property type="entry name" value="BT_3987-like_N"/>
    <property type="match status" value="1"/>
</dbReference>
<evidence type="ECO:0000313" key="4">
    <source>
        <dbReference type="Proteomes" id="UP000322658"/>
    </source>
</evidence>
<reference evidence="3 4" key="1">
    <citation type="journal article" date="2019" name="Nat. Med.">
        <title>A library of human gut bacterial isolates paired with longitudinal multiomics data enables mechanistic microbiome research.</title>
        <authorList>
            <person name="Poyet M."/>
            <person name="Groussin M."/>
            <person name="Gibbons S.M."/>
            <person name="Avila-Pacheco J."/>
            <person name="Jiang X."/>
            <person name="Kearney S.M."/>
            <person name="Perrotta A.R."/>
            <person name="Berdy B."/>
            <person name="Zhao S."/>
            <person name="Lieberman T.D."/>
            <person name="Swanson P.K."/>
            <person name="Smith M."/>
            <person name="Roesemann S."/>
            <person name="Alexander J.E."/>
            <person name="Rich S.A."/>
            <person name="Livny J."/>
            <person name="Vlamakis H."/>
            <person name="Clish C."/>
            <person name="Bullock K."/>
            <person name="Deik A."/>
            <person name="Scott J."/>
            <person name="Pierce K.A."/>
            <person name="Xavier R.J."/>
            <person name="Alm E.J."/>
        </authorList>
    </citation>
    <scope>NUCLEOTIDE SEQUENCE [LARGE SCALE GENOMIC DNA]</scope>
    <source>
        <strain evidence="3 4">BIOML-A1</strain>
    </source>
</reference>
<evidence type="ECO:0000256" key="1">
    <source>
        <dbReference type="SAM" id="SignalP"/>
    </source>
</evidence>
<feature type="chain" id="PRO_5023043852" evidence="1">
    <location>
        <begin position="27"/>
        <end position="538"/>
    </location>
</feature>
<dbReference type="AlphaFoldDB" id="A0A5B3GMP9"/>
<accession>A0A5B3GMP9</accession>
<protein>
    <submittedName>
        <fullName evidence="3">DUF1735 domain-containing protein</fullName>
    </submittedName>
</protein>
<keyword evidence="1" id="KW-0732">Signal</keyword>
<dbReference type="Gene3D" id="3.20.20.80">
    <property type="entry name" value="Glycosidases"/>
    <property type="match status" value="1"/>
</dbReference>